<dbReference type="InterPro" id="IPR001509">
    <property type="entry name" value="Epimerase_deHydtase"/>
</dbReference>
<gene>
    <name evidence="3" type="ORF">MNBD_GAMMA07-1760</name>
</gene>
<proteinExistence type="predicted"/>
<dbReference type="PANTHER" id="PTHR43574">
    <property type="entry name" value="EPIMERASE-RELATED"/>
    <property type="match status" value="1"/>
</dbReference>
<name>A0A3B0XLP1_9ZZZZ</name>
<evidence type="ECO:0000256" key="1">
    <source>
        <dbReference type="ARBA" id="ARBA00023027"/>
    </source>
</evidence>
<protein>
    <submittedName>
        <fullName evidence="3">Nucleoside-diphosphate-sugar epimerases</fullName>
    </submittedName>
</protein>
<feature type="domain" description="NAD-dependent epimerase/dehydratase" evidence="2">
    <location>
        <begin position="20"/>
        <end position="226"/>
    </location>
</feature>
<evidence type="ECO:0000259" key="2">
    <source>
        <dbReference type="Pfam" id="PF01370"/>
    </source>
</evidence>
<dbReference type="SUPFAM" id="SSF51735">
    <property type="entry name" value="NAD(P)-binding Rossmann-fold domains"/>
    <property type="match status" value="1"/>
</dbReference>
<dbReference type="EMBL" id="UOFF01000334">
    <property type="protein sequence ID" value="VAW57104.1"/>
    <property type="molecule type" value="Genomic_DNA"/>
</dbReference>
<accession>A0A3B0XLP1</accession>
<dbReference type="AlphaFoldDB" id="A0A3B0XLP1"/>
<keyword evidence="1" id="KW-0520">NAD</keyword>
<reference evidence="3" key="1">
    <citation type="submission" date="2018-06" db="EMBL/GenBank/DDBJ databases">
        <authorList>
            <person name="Zhirakovskaya E."/>
        </authorList>
    </citation>
    <scope>NUCLEOTIDE SEQUENCE</scope>
</reference>
<dbReference type="Pfam" id="PF01370">
    <property type="entry name" value="Epimerase"/>
    <property type="match status" value="1"/>
</dbReference>
<dbReference type="Gene3D" id="3.40.50.720">
    <property type="entry name" value="NAD(P)-binding Rossmann-like Domain"/>
    <property type="match status" value="1"/>
</dbReference>
<organism evidence="3">
    <name type="scientific">hydrothermal vent metagenome</name>
    <dbReference type="NCBI Taxonomy" id="652676"/>
    <lineage>
        <taxon>unclassified sequences</taxon>
        <taxon>metagenomes</taxon>
        <taxon>ecological metagenomes</taxon>
    </lineage>
</organism>
<evidence type="ECO:0000313" key="3">
    <source>
        <dbReference type="EMBL" id="VAW57104.1"/>
    </source>
</evidence>
<sequence length="296" mass="32620">MSAKVSNGCHYCPVDIIGCGYVGKNIMQRLQALGVTLRCFVHTQLSKNVCQGLGCETHLCSLDTLDLALNQRVVSGFSHHVMAYLAPPQSEGNDDKRIQQFILMLEKLAIPPSKILLISTTGVYGDCAGQWIDECQPANPQVSRSKRRLSAETQLKAYCEKVNIPCIVFRVAGIYAADKLPIKRITSGEPIVKACDSGFTNRIHADDLSAFCVEALIRNVEPGVYNSCDGQPSTMNDYFTRVADALKLPRPSEIGLVEAQKILSKGMLSYLAESKRISNKKLLANFNTRFKYPNLS</sequence>
<feature type="non-terminal residue" evidence="3">
    <location>
        <position position="296"/>
    </location>
</feature>
<dbReference type="InterPro" id="IPR036291">
    <property type="entry name" value="NAD(P)-bd_dom_sf"/>
</dbReference>